<reference evidence="3" key="1">
    <citation type="submission" date="2024-02" db="UniProtKB">
        <authorList>
            <consortium name="WormBaseParasite"/>
        </authorList>
    </citation>
    <scope>IDENTIFICATION</scope>
</reference>
<feature type="compositionally biased region" description="Basic residues" evidence="1">
    <location>
        <begin position="224"/>
        <end position="234"/>
    </location>
</feature>
<feature type="compositionally biased region" description="Basic and acidic residues" evidence="1">
    <location>
        <begin position="335"/>
        <end position="390"/>
    </location>
</feature>
<feature type="compositionally biased region" description="Low complexity" evidence="1">
    <location>
        <begin position="403"/>
        <end position="444"/>
    </location>
</feature>
<evidence type="ECO:0000256" key="1">
    <source>
        <dbReference type="SAM" id="MobiDB-lite"/>
    </source>
</evidence>
<dbReference type="WBParaSite" id="MBELARI_LOCUS21392">
    <property type="protein sequence ID" value="MBELARI_LOCUS21392"/>
    <property type="gene ID" value="MBELARI_LOCUS21392"/>
</dbReference>
<keyword evidence="2" id="KW-1185">Reference proteome</keyword>
<dbReference type="AlphaFoldDB" id="A0AAF3F4A8"/>
<name>A0AAF3F4A8_9BILA</name>
<evidence type="ECO:0000313" key="2">
    <source>
        <dbReference type="Proteomes" id="UP000887575"/>
    </source>
</evidence>
<feature type="region of interest" description="Disordered" evidence="1">
    <location>
        <begin position="205"/>
        <end position="287"/>
    </location>
</feature>
<evidence type="ECO:0000313" key="3">
    <source>
        <dbReference type="WBParaSite" id="MBELARI_LOCUS21392"/>
    </source>
</evidence>
<feature type="compositionally biased region" description="Polar residues" evidence="1">
    <location>
        <begin position="455"/>
        <end position="465"/>
    </location>
</feature>
<protein>
    <submittedName>
        <fullName evidence="3">Uncharacterized protein</fullName>
    </submittedName>
</protein>
<dbReference type="Proteomes" id="UP000887575">
    <property type="component" value="Unassembled WGS sequence"/>
</dbReference>
<organism evidence="2 3">
    <name type="scientific">Mesorhabditis belari</name>
    <dbReference type="NCBI Taxonomy" id="2138241"/>
    <lineage>
        <taxon>Eukaryota</taxon>
        <taxon>Metazoa</taxon>
        <taxon>Ecdysozoa</taxon>
        <taxon>Nematoda</taxon>
        <taxon>Chromadorea</taxon>
        <taxon>Rhabditida</taxon>
        <taxon>Rhabditina</taxon>
        <taxon>Rhabditomorpha</taxon>
        <taxon>Rhabditoidea</taxon>
        <taxon>Rhabditidae</taxon>
        <taxon>Mesorhabditinae</taxon>
        <taxon>Mesorhabditis</taxon>
    </lineage>
</organism>
<feature type="compositionally biased region" description="Low complexity" evidence="1">
    <location>
        <begin position="206"/>
        <end position="221"/>
    </location>
</feature>
<sequence length="532" mass="59570">MLLLFLIFGVVTAWPVSNRTACFKYIDCLEQAQFAFKKCAQGTVVALALETRDKLFHTSAATQWSVVSRCQENLELEGLDFDSLQALVNEDSRECFRRMNKRRTPLQTMCEVPAFPIIPTVPQSPKTCLINFREDRKSCEQMLNCCPEHIKCAEKLNTLSIAYQEAKKKSVAIADRMLTCVYQSLGLNPPKSAAKQDFLRKHRGVNFSQNNANQNQNTQSTVRFIRKERPRKNLKPIPLASDTNDLHANARVKSPAYRNAQTSSDSGDYAFGPQKRTSETQIRKENAGIENKYADKLIGNNVEFQKELENSGKYSFGPKSTVAPKEEEKLEEILRKEGETTVDVETEKQDVPEKTPDFEPRKDLGMAEEKSPRSEKDPFETYDDGTKLDEEAGVASVVQTSNGTTLITEGETTTAPTLITTPTESKTAAPEVTVTEVTEAQPQEGNDEKLEKMKSPTSLEATDMQSTTVATANEAGNYKERVDLVKYLLSSADSFESQLYLQLAAENKYEELERIAAEKRKRVTDSTGNTGQ</sequence>
<feature type="region of interest" description="Disordered" evidence="1">
    <location>
        <begin position="335"/>
        <end position="465"/>
    </location>
</feature>
<proteinExistence type="predicted"/>
<accession>A0AAF3F4A8</accession>
<feature type="compositionally biased region" description="Basic and acidic residues" evidence="1">
    <location>
        <begin position="276"/>
        <end position="287"/>
    </location>
</feature>